<evidence type="ECO:0000313" key="2">
    <source>
        <dbReference type="EMBL" id="CAK9049801.1"/>
    </source>
</evidence>
<organism evidence="2 3">
    <name type="scientific">Durusdinium trenchii</name>
    <dbReference type="NCBI Taxonomy" id="1381693"/>
    <lineage>
        <taxon>Eukaryota</taxon>
        <taxon>Sar</taxon>
        <taxon>Alveolata</taxon>
        <taxon>Dinophyceae</taxon>
        <taxon>Suessiales</taxon>
        <taxon>Symbiodiniaceae</taxon>
        <taxon>Durusdinium</taxon>
    </lineage>
</organism>
<accession>A0ABP0ME64</accession>
<feature type="compositionally biased region" description="Polar residues" evidence="1">
    <location>
        <begin position="249"/>
        <end position="259"/>
    </location>
</feature>
<proteinExistence type="predicted"/>
<evidence type="ECO:0000256" key="1">
    <source>
        <dbReference type="SAM" id="MobiDB-lite"/>
    </source>
</evidence>
<name>A0ABP0ME64_9DINO</name>
<keyword evidence="3" id="KW-1185">Reference proteome</keyword>
<reference evidence="2 3" key="1">
    <citation type="submission" date="2024-02" db="EMBL/GenBank/DDBJ databases">
        <authorList>
            <person name="Chen Y."/>
            <person name="Shah S."/>
            <person name="Dougan E. K."/>
            <person name="Thang M."/>
            <person name="Chan C."/>
        </authorList>
    </citation>
    <scope>NUCLEOTIDE SEQUENCE [LARGE SCALE GENOMIC DNA]</scope>
</reference>
<feature type="region of interest" description="Disordered" evidence="1">
    <location>
        <begin position="244"/>
        <end position="277"/>
    </location>
</feature>
<gene>
    <name evidence="2" type="ORF">CCMP2556_LOCUS25447</name>
</gene>
<dbReference type="EMBL" id="CAXAMN010017113">
    <property type="protein sequence ID" value="CAK9049801.1"/>
    <property type="molecule type" value="Genomic_DNA"/>
</dbReference>
<sequence>MHDTLDTGCQIMVGPMLEAVLSACHSSTFGALRAASTHQRTLADQLERSEMPKWPLLLLITFDSFVTRHRQDMHPEFVLEFDCSSSCRAFSGANAEDGARIEVPQTTAEDFVRRLGSMHRALGRESLLWGLPKLRRRATLHCEMTKEEYEWSSMHVAMQCDPRASRQMVLVDADKQVVFCHTFLDPDYPMPTPGRGLVEPGHLDKVGIPVSYSAPVCWCHLVAGGSTWHLTAKADHIQNGRATLLPNKRGSSAKKTLTQAGDDMNAPCQEPKELSEK</sequence>
<protein>
    <submittedName>
        <fullName evidence="2">Uncharacterized protein</fullName>
    </submittedName>
</protein>
<evidence type="ECO:0000313" key="3">
    <source>
        <dbReference type="Proteomes" id="UP001642484"/>
    </source>
</evidence>
<comment type="caution">
    <text evidence="2">The sequence shown here is derived from an EMBL/GenBank/DDBJ whole genome shotgun (WGS) entry which is preliminary data.</text>
</comment>
<dbReference type="Proteomes" id="UP001642484">
    <property type="component" value="Unassembled WGS sequence"/>
</dbReference>